<evidence type="ECO:0000313" key="2">
    <source>
        <dbReference type="EMBL" id="TGE08755.1"/>
    </source>
</evidence>
<protein>
    <submittedName>
        <fullName evidence="2">Uncharacterized protein</fullName>
    </submittedName>
</protein>
<proteinExistence type="predicted"/>
<keyword evidence="3" id="KW-1185">Reference proteome</keyword>
<comment type="caution">
    <text evidence="2">The sequence shown here is derived from an EMBL/GenBank/DDBJ whole genome shotgun (WGS) entry which is preliminary data.</text>
</comment>
<gene>
    <name evidence="2" type="ORF">EU556_13800</name>
</gene>
<name>A0A4Z0P9V5_9BACT</name>
<organism evidence="2 3">
    <name type="scientific">Hymenobacter fodinae</name>
    <dbReference type="NCBI Taxonomy" id="2510796"/>
    <lineage>
        <taxon>Bacteria</taxon>
        <taxon>Pseudomonadati</taxon>
        <taxon>Bacteroidota</taxon>
        <taxon>Cytophagia</taxon>
        <taxon>Cytophagales</taxon>
        <taxon>Hymenobacteraceae</taxon>
        <taxon>Hymenobacter</taxon>
    </lineage>
</organism>
<dbReference type="Proteomes" id="UP000298337">
    <property type="component" value="Unassembled WGS sequence"/>
</dbReference>
<dbReference type="RefSeq" id="WP_167855576.1">
    <property type="nucleotide sequence ID" value="NZ_SRLA01000002.1"/>
</dbReference>
<evidence type="ECO:0000313" key="3">
    <source>
        <dbReference type="Proteomes" id="UP000298337"/>
    </source>
</evidence>
<reference evidence="2 3" key="1">
    <citation type="submission" date="2019-04" db="EMBL/GenBank/DDBJ databases">
        <authorList>
            <person name="Feng G."/>
            <person name="Zhang J."/>
            <person name="Zhu H."/>
        </authorList>
    </citation>
    <scope>NUCLEOTIDE SEQUENCE [LARGE SCALE GENOMIC DNA]</scope>
    <source>
        <strain evidence="2 3">92R-1</strain>
    </source>
</reference>
<feature type="region of interest" description="Disordered" evidence="1">
    <location>
        <begin position="1"/>
        <end position="23"/>
    </location>
</feature>
<dbReference type="EMBL" id="SRLA01000002">
    <property type="protein sequence ID" value="TGE08755.1"/>
    <property type="molecule type" value="Genomic_DNA"/>
</dbReference>
<dbReference type="AlphaFoldDB" id="A0A4Z0P9V5"/>
<evidence type="ECO:0000256" key="1">
    <source>
        <dbReference type="SAM" id="MobiDB-lite"/>
    </source>
</evidence>
<accession>A0A4Z0P9V5</accession>
<sequence>MSAEQQAVTSFLKKNANDPESYEPVRWSKPLVWTQEDENKLQVPALLDSSRRMKEKEALMYDLAKNAAERGFPDAKKYSAEWEAFSNKRIAVLKAAKELQEKKDTTAVGKILIHAFRAKNKMGALVLDSAQFVVFKNGQVKVI</sequence>